<dbReference type="GO" id="GO:0016020">
    <property type="term" value="C:membrane"/>
    <property type="evidence" value="ECO:0007669"/>
    <property type="project" value="TreeGrafter"/>
</dbReference>
<dbReference type="EMBL" id="MQWD01000001">
    <property type="protein sequence ID" value="PAP78284.1"/>
    <property type="molecule type" value="Genomic_DNA"/>
</dbReference>
<dbReference type="GO" id="GO:0046464">
    <property type="term" value="P:acylglycerol catabolic process"/>
    <property type="evidence" value="ECO:0007669"/>
    <property type="project" value="TreeGrafter"/>
</dbReference>
<evidence type="ECO:0000313" key="3">
    <source>
        <dbReference type="Proteomes" id="UP000216339"/>
    </source>
</evidence>
<dbReference type="PROSITE" id="PS51257">
    <property type="entry name" value="PROKAR_LIPOPROTEIN"/>
    <property type="match status" value="1"/>
</dbReference>
<dbReference type="PANTHER" id="PTHR43798:SF5">
    <property type="entry name" value="MONOACYLGLYCEROL LIPASE ABHD6"/>
    <property type="match status" value="1"/>
</dbReference>
<dbReference type="Pfam" id="PF12697">
    <property type="entry name" value="Abhydrolase_6"/>
    <property type="match status" value="1"/>
</dbReference>
<keyword evidence="3" id="KW-1185">Reference proteome</keyword>
<sequence>MPLRLPLLAVALVFLGGCGGLKESLVERGIADRRAEAGLETREVVVSERPVAYLERPGAEPALVLVHGFGASKDAWLAFARAYPEGRRLLAPDLAGHGGSVRDSSVAYDADRLADEVGAWLDAVAPGDVHVAGNSLGGAVAARLALAGPDRVRRLVLIDAAGVRGPEPTALDSALARGEVPLIPTTRAEYDRFLALAFEGDPGIPGPARDVLAADVARRAPFLRDLFRQIATESDAIRPRLGEIEQPTLVIWGAEDRILSPSAVPLWEDGLPDATTAVLPGVGHAPMQERPAETARLVTDFLPADG</sequence>
<dbReference type="PRINTS" id="PR00412">
    <property type="entry name" value="EPOXHYDRLASE"/>
</dbReference>
<dbReference type="InterPro" id="IPR000639">
    <property type="entry name" value="Epox_hydrolase-like"/>
</dbReference>
<dbReference type="InterPro" id="IPR029058">
    <property type="entry name" value="AB_hydrolase_fold"/>
</dbReference>
<dbReference type="InterPro" id="IPR000073">
    <property type="entry name" value="AB_hydrolase_1"/>
</dbReference>
<dbReference type="PRINTS" id="PR00111">
    <property type="entry name" value="ABHYDROLASE"/>
</dbReference>
<dbReference type="GO" id="GO:0047372">
    <property type="term" value="F:monoacylglycerol lipase activity"/>
    <property type="evidence" value="ECO:0007669"/>
    <property type="project" value="TreeGrafter"/>
</dbReference>
<comment type="caution">
    <text evidence="2">The sequence shown here is derived from an EMBL/GenBank/DDBJ whole genome shotgun (WGS) entry which is preliminary data.</text>
</comment>
<dbReference type="AlphaFoldDB" id="A0A271J5E0"/>
<evidence type="ECO:0000313" key="2">
    <source>
        <dbReference type="EMBL" id="PAP78284.1"/>
    </source>
</evidence>
<reference evidence="2 3" key="1">
    <citation type="submission" date="2016-11" db="EMBL/GenBank/DDBJ databases">
        <title>Study of marine rhodopsin-containing bacteria.</title>
        <authorList>
            <person name="Yoshizawa S."/>
            <person name="Kumagai Y."/>
            <person name="Kogure K."/>
        </authorList>
    </citation>
    <scope>NUCLEOTIDE SEQUENCE [LARGE SCALE GENOMIC DNA]</scope>
    <source>
        <strain evidence="2 3">SAORIC-28</strain>
    </source>
</reference>
<dbReference type="InterPro" id="IPR050266">
    <property type="entry name" value="AB_hydrolase_sf"/>
</dbReference>
<feature type="domain" description="AB hydrolase-1" evidence="1">
    <location>
        <begin position="63"/>
        <end position="296"/>
    </location>
</feature>
<evidence type="ECO:0000259" key="1">
    <source>
        <dbReference type="Pfam" id="PF12697"/>
    </source>
</evidence>
<dbReference type="RefSeq" id="WP_095511971.1">
    <property type="nucleotide sequence ID" value="NZ_MQWD01000001.1"/>
</dbReference>
<proteinExistence type="predicted"/>
<dbReference type="PANTHER" id="PTHR43798">
    <property type="entry name" value="MONOACYLGLYCEROL LIPASE"/>
    <property type="match status" value="1"/>
</dbReference>
<dbReference type="Gene3D" id="3.40.50.1820">
    <property type="entry name" value="alpha/beta hydrolase"/>
    <property type="match status" value="1"/>
</dbReference>
<dbReference type="OrthoDB" id="9780932at2"/>
<dbReference type="Proteomes" id="UP000216339">
    <property type="component" value="Unassembled WGS sequence"/>
</dbReference>
<protein>
    <recommendedName>
        <fullName evidence="1">AB hydrolase-1 domain-containing protein</fullName>
    </recommendedName>
</protein>
<accession>A0A271J5E0</accession>
<gene>
    <name evidence="2" type="ORF">BSZ37_18565</name>
</gene>
<name>A0A271J5E0_9BACT</name>
<dbReference type="SUPFAM" id="SSF53474">
    <property type="entry name" value="alpha/beta-Hydrolases"/>
    <property type="match status" value="1"/>
</dbReference>
<organism evidence="2 3">
    <name type="scientific">Rubrivirga marina</name>
    <dbReference type="NCBI Taxonomy" id="1196024"/>
    <lineage>
        <taxon>Bacteria</taxon>
        <taxon>Pseudomonadati</taxon>
        <taxon>Rhodothermota</taxon>
        <taxon>Rhodothermia</taxon>
        <taxon>Rhodothermales</taxon>
        <taxon>Rubricoccaceae</taxon>
        <taxon>Rubrivirga</taxon>
    </lineage>
</organism>